<name>A0A395IJT3_9HELO</name>
<evidence type="ECO:0000313" key="1">
    <source>
        <dbReference type="EMBL" id="RAL60456.1"/>
    </source>
</evidence>
<accession>A0A395IJT3</accession>
<gene>
    <name evidence="1" type="ORF">DID88_000231</name>
</gene>
<organism evidence="1 2">
    <name type="scientific">Monilinia fructigena</name>
    <dbReference type="NCBI Taxonomy" id="38457"/>
    <lineage>
        <taxon>Eukaryota</taxon>
        <taxon>Fungi</taxon>
        <taxon>Dikarya</taxon>
        <taxon>Ascomycota</taxon>
        <taxon>Pezizomycotina</taxon>
        <taxon>Leotiomycetes</taxon>
        <taxon>Helotiales</taxon>
        <taxon>Sclerotiniaceae</taxon>
        <taxon>Monilinia</taxon>
    </lineage>
</organism>
<dbReference type="EMBL" id="QKRW01000040">
    <property type="protein sequence ID" value="RAL60456.1"/>
    <property type="molecule type" value="Genomic_DNA"/>
</dbReference>
<proteinExistence type="predicted"/>
<protein>
    <submittedName>
        <fullName evidence="1">Uncharacterized protein</fullName>
    </submittedName>
</protein>
<dbReference type="Proteomes" id="UP000249056">
    <property type="component" value="Unassembled WGS sequence"/>
</dbReference>
<reference evidence="1 2" key="1">
    <citation type="submission" date="2018-06" db="EMBL/GenBank/DDBJ databases">
        <title>Genome Sequence of the Brown Rot Fungal Pathogen Monilinia fructigena.</title>
        <authorList>
            <person name="Landi L."/>
            <person name="De Miccolis Angelini R.M."/>
            <person name="Pollastro S."/>
            <person name="Abate D."/>
            <person name="Faretra F."/>
            <person name="Romanazzi G."/>
        </authorList>
    </citation>
    <scope>NUCLEOTIDE SEQUENCE [LARGE SCALE GENOMIC DNA]</scope>
    <source>
        <strain evidence="1 2">Mfrg269</strain>
    </source>
</reference>
<keyword evidence="2" id="KW-1185">Reference proteome</keyword>
<sequence>MCSVGKTYRRIFKSLRFNEIPKITIELPLISSKLTSPSPARFDCYISEWTLHLKYLLSSDSNNLVWWADRMIQGLIRISHHTPH</sequence>
<evidence type="ECO:0000313" key="2">
    <source>
        <dbReference type="Proteomes" id="UP000249056"/>
    </source>
</evidence>
<comment type="caution">
    <text evidence="1">The sequence shown here is derived from an EMBL/GenBank/DDBJ whole genome shotgun (WGS) entry which is preliminary data.</text>
</comment>
<dbReference type="AlphaFoldDB" id="A0A395IJT3"/>